<evidence type="ECO:0000256" key="1">
    <source>
        <dbReference type="ARBA" id="ARBA00005050"/>
    </source>
</evidence>
<dbReference type="Pfam" id="PF01747">
    <property type="entry name" value="ATP-sulfurylase"/>
    <property type="match status" value="2"/>
</dbReference>
<dbReference type="InterPro" id="IPR014729">
    <property type="entry name" value="Rossmann-like_a/b/a_fold"/>
</dbReference>
<sequence>GDWLVGGDLKVFNKITWNDGLDDYRLTPNQIKKRLKDMNADAVFAFQLRNPIHNGHALLMQETKQTLLKREFKNPVLLLHPLGGWTKDDREFKNPVLLLHPLGGWTKDDDVPLDVRIRQHEAVLQDGVLDAKSTLMAIFPSPMSYAGPREVQWHAKARLVTGANFYIVGRDPAGLPHPDTGDDLYDPTHGSKVLAMAPGLTKFEIIPFKVAAYNKAEKRMELFDERRKQDFEFISGTKMRGFAREGVSPPDGFMAPKAWKVLSDFYQQK</sequence>
<dbReference type="GO" id="GO:0004781">
    <property type="term" value="F:sulfate adenylyltransferase (ATP) activity"/>
    <property type="evidence" value="ECO:0007669"/>
    <property type="project" value="InterPro"/>
</dbReference>
<keyword evidence="10" id="KW-1185">Reference proteome</keyword>
<evidence type="ECO:0000256" key="2">
    <source>
        <dbReference type="ARBA" id="ARBA00007268"/>
    </source>
</evidence>
<keyword evidence="4" id="KW-0808">Transferase</keyword>
<reference evidence="9" key="1">
    <citation type="submission" date="2020-11" db="EMBL/GenBank/DDBJ databases">
        <authorList>
            <person name="Tran Van P."/>
        </authorList>
    </citation>
    <scope>NUCLEOTIDE SEQUENCE</scope>
</reference>
<dbReference type="GO" id="GO:0004020">
    <property type="term" value="F:adenylylsulfate kinase activity"/>
    <property type="evidence" value="ECO:0007669"/>
    <property type="project" value="TreeGrafter"/>
</dbReference>
<dbReference type="EMBL" id="CAJPIZ010005219">
    <property type="protein sequence ID" value="CAG2108390.1"/>
    <property type="molecule type" value="Genomic_DNA"/>
</dbReference>
<name>A0A7R9Q0R5_9ACAR</name>
<comment type="pathway">
    <text evidence="1">Sulfur metabolism; sulfate assimilation.</text>
</comment>
<keyword evidence="7" id="KW-0067">ATP-binding</keyword>
<dbReference type="FunFam" id="3.40.50.620:FF:000006">
    <property type="entry name" value="bifunctional 3'-phosphoadenosine 5'-phosphosulfate synthase 1"/>
    <property type="match status" value="1"/>
</dbReference>
<feature type="non-terminal residue" evidence="9">
    <location>
        <position position="269"/>
    </location>
</feature>
<keyword evidence="5" id="KW-0548">Nucleotidyltransferase</keyword>
<comment type="similarity">
    <text evidence="3">In the C-terminal section; belongs to the sulfate adenylyltransferase family.</text>
</comment>
<feature type="domain" description="Sulphate adenylyltransferase catalytic" evidence="8">
    <location>
        <begin position="94"/>
        <end position="263"/>
    </location>
</feature>
<dbReference type="PANTHER" id="PTHR11055">
    <property type="entry name" value="BIFUNCTIONAL 3'-PHOSPHOADENOSINE 5'-PHOSPHOSULFATE SYNTHASE"/>
    <property type="match status" value="1"/>
</dbReference>
<evidence type="ECO:0000256" key="6">
    <source>
        <dbReference type="ARBA" id="ARBA00022741"/>
    </source>
</evidence>
<comment type="similarity">
    <text evidence="2">In the N-terminal section; belongs to the APS kinase family.</text>
</comment>
<dbReference type="PANTHER" id="PTHR11055:SF1">
    <property type="entry name" value="PAPS SYNTHETASE, ISOFORM D"/>
    <property type="match status" value="1"/>
</dbReference>
<accession>A0A7R9Q0R5</accession>
<evidence type="ECO:0000259" key="8">
    <source>
        <dbReference type="Pfam" id="PF01747"/>
    </source>
</evidence>
<evidence type="ECO:0000313" key="9">
    <source>
        <dbReference type="EMBL" id="CAD7627960.1"/>
    </source>
</evidence>
<dbReference type="Gene3D" id="3.40.50.620">
    <property type="entry name" value="HUPs"/>
    <property type="match status" value="2"/>
</dbReference>
<dbReference type="AlphaFoldDB" id="A0A7R9Q0R5"/>
<protein>
    <recommendedName>
        <fullName evidence="8">Sulphate adenylyltransferase catalytic domain-containing protein</fullName>
    </recommendedName>
</protein>
<dbReference type="GO" id="GO:0050428">
    <property type="term" value="P:3'-phosphoadenosine 5'-phosphosulfate biosynthetic process"/>
    <property type="evidence" value="ECO:0007669"/>
    <property type="project" value="TreeGrafter"/>
</dbReference>
<evidence type="ECO:0000256" key="4">
    <source>
        <dbReference type="ARBA" id="ARBA00022679"/>
    </source>
</evidence>
<organism evidence="9">
    <name type="scientific">Medioppia subpectinata</name>
    <dbReference type="NCBI Taxonomy" id="1979941"/>
    <lineage>
        <taxon>Eukaryota</taxon>
        <taxon>Metazoa</taxon>
        <taxon>Ecdysozoa</taxon>
        <taxon>Arthropoda</taxon>
        <taxon>Chelicerata</taxon>
        <taxon>Arachnida</taxon>
        <taxon>Acari</taxon>
        <taxon>Acariformes</taxon>
        <taxon>Sarcoptiformes</taxon>
        <taxon>Oribatida</taxon>
        <taxon>Brachypylina</taxon>
        <taxon>Oppioidea</taxon>
        <taxon>Oppiidae</taxon>
        <taxon>Medioppia</taxon>
    </lineage>
</organism>
<evidence type="ECO:0000256" key="3">
    <source>
        <dbReference type="ARBA" id="ARBA00009290"/>
    </source>
</evidence>
<dbReference type="EMBL" id="OC859794">
    <property type="protein sequence ID" value="CAD7627960.1"/>
    <property type="molecule type" value="Genomic_DNA"/>
</dbReference>
<keyword evidence="6" id="KW-0547">Nucleotide-binding</keyword>
<dbReference type="GO" id="GO:0000103">
    <property type="term" value="P:sulfate assimilation"/>
    <property type="evidence" value="ECO:0007669"/>
    <property type="project" value="TreeGrafter"/>
</dbReference>
<proteinExistence type="inferred from homology"/>
<evidence type="ECO:0000256" key="7">
    <source>
        <dbReference type="ARBA" id="ARBA00022840"/>
    </source>
</evidence>
<dbReference type="InterPro" id="IPR024951">
    <property type="entry name" value="Sulfurylase_cat_dom"/>
</dbReference>
<evidence type="ECO:0000313" key="10">
    <source>
        <dbReference type="Proteomes" id="UP000759131"/>
    </source>
</evidence>
<feature type="domain" description="Sulphate adenylyltransferase catalytic" evidence="8">
    <location>
        <begin position="23"/>
        <end position="89"/>
    </location>
</feature>
<dbReference type="OrthoDB" id="506431at2759"/>
<evidence type="ECO:0000256" key="5">
    <source>
        <dbReference type="ARBA" id="ARBA00022695"/>
    </source>
</evidence>
<gene>
    <name evidence="9" type="ORF">OSB1V03_LOCUS8384</name>
</gene>
<dbReference type="Proteomes" id="UP000759131">
    <property type="component" value="Unassembled WGS sequence"/>
</dbReference>
<dbReference type="SUPFAM" id="SSF52374">
    <property type="entry name" value="Nucleotidylyl transferase"/>
    <property type="match status" value="2"/>
</dbReference>
<dbReference type="GO" id="GO:0005524">
    <property type="term" value="F:ATP binding"/>
    <property type="evidence" value="ECO:0007669"/>
    <property type="project" value="UniProtKB-KW"/>
</dbReference>